<accession>A0AA35ZD22</accession>
<keyword evidence="1" id="KW-0472">Membrane</keyword>
<keyword evidence="3" id="KW-1185">Reference proteome</keyword>
<dbReference type="AlphaFoldDB" id="A0AA35ZD22"/>
<organism evidence="2 3">
    <name type="scientific">Lactuca saligna</name>
    <name type="common">Willowleaf lettuce</name>
    <dbReference type="NCBI Taxonomy" id="75948"/>
    <lineage>
        <taxon>Eukaryota</taxon>
        <taxon>Viridiplantae</taxon>
        <taxon>Streptophyta</taxon>
        <taxon>Embryophyta</taxon>
        <taxon>Tracheophyta</taxon>
        <taxon>Spermatophyta</taxon>
        <taxon>Magnoliopsida</taxon>
        <taxon>eudicotyledons</taxon>
        <taxon>Gunneridae</taxon>
        <taxon>Pentapetalae</taxon>
        <taxon>asterids</taxon>
        <taxon>campanulids</taxon>
        <taxon>Asterales</taxon>
        <taxon>Asteraceae</taxon>
        <taxon>Cichorioideae</taxon>
        <taxon>Cichorieae</taxon>
        <taxon>Lactucinae</taxon>
        <taxon>Lactuca</taxon>
    </lineage>
</organism>
<evidence type="ECO:0000313" key="2">
    <source>
        <dbReference type="EMBL" id="CAI9290303.1"/>
    </source>
</evidence>
<reference evidence="2" key="1">
    <citation type="submission" date="2023-04" db="EMBL/GenBank/DDBJ databases">
        <authorList>
            <person name="Vijverberg K."/>
            <person name="Xiong W."/>
            <person name="Schranz E."/>
        </authorList>
    </citation>
    <scope>NUCLEOTIDE SEQUENCE</scope>
</reference>
<gene>
    <name evidence="2" type="ORF">LSALG_LOCUS29500</name>
</gene>
<name>A0AA35ZD22_LACSI</name>
<protein>
    <submittedName>
        <fullName evidence="2">Uncharacterized protein</fullName>
    </submittedName>
</protein>
<evidence type="ECO:0000256" key="1">
    <source>
        <dbReference type="SAM" id="Phobius"/>
    </source>
</evidence>
<dbReference type="EMBL" id="OX465082">
    <property type="protein sequence ID" value="CAI9290303.1"/>
    <property type="molecule type" value="Genomic_DNA"/>
</dbReference>
<dbReference type="Proteomes" id="UP001177003">
    <property type="component" value="Chromosome 6"/>
</dbReference>
<sequence length="158" mass="18300">MPRILELNSGRRWYDRSSCKSQDASWSFGHKRIFLLEQPPLSMSNRSESIDNKLESICSKIQNQKRSPVCGGSTIIVAVCVIAAIVSIIQIWFNVLQKEKKWRSTVETMVAFWKCLLGRESFNAKGSYSVRCFIKFLHWLPRIRTFTDLFHLLAEPCL</sequence>
<feature type="transmembrane region" description="Helical" evidence="1">
    <location>
        <begin position="75"/>
        <end position="95"/>
    </location>
</feature>
<evidence type="ECO:0000313" key="3">
    <source>
        <dbReference type="Proteomes" id="UP001177003"/>
    </source>
</evidence>
<keyword evidence="1" id="KW-1133">Transmembrane helix</keyword>
<proteinExistence type="predicted"/>
<keyword evidence="1" id="KW-0812">Transmembrane</keyword>